<accession>A0A0W8FWB4</accession>
<dbReference type="PANTHER" id="PTHR30456:SF0">
    <property type="entry name" value="PYRIDOXINE 5'-PHOSPHATE SYNTHASE"/>
    <property type="match status" value="1"/>
</dbReference>
<dbReference type="GO" id="GO:0033856">
    <property type="term" value="F:pyridoxine 5'-phosphate synthase activity"/>
    <property type="evidence" value="ECO:0007669"/>
    <property type="project" value="UniProtKB-EC"/>
</dbReference>
<dbReference type="SUPFAM" id="SSF63892">
    <property type="entry name" value="Pyridoxine 5'-phosphate synthase"/>
    <property type="match status" value="1"/>
</dbReference>
<evidence type="ECO:0000256" key="2">
    <source>
        <dbReference type="ARBA" id="ARBA00022679"/>
    </source>
</evidence>
<evidence type="ECO:0000256" key="3">
    <source>
        <dbReference type="ARBA" id="ARBA00023096"/>
    </source>
</evidence>
<dbReference type="CDD" id="cd00003">
    <property type="entry name" value="PNPsynthase"/>
    <property type="match status" value="1"/>
</dbReference>
<dbReference type="NCBIfam" id="NF003625">
    <property type="entry name" value="PRK05265.1-3"/>
    <property type="match status" value="1"/>
</dbReference>
<gene>
    <name evidence="4" type="ORF">ASZ90_005020</name>
</gene>
<dbReference type="NCBIfam" id="NF003627">
    <property type="entry name" value="PRK05265.1-5"/>
    <property type="match status" value="1"/>
</dbReference>
<sequence>MLFSLNVDHVAFLRNARMEVNPDPVTYALMAEQYGVDGIVVHLREDRRHINERDLRLMREMLTTKLDLEMAAVDEIIKIAIDVQPELTTIVPEKRQELTTEGGINVIDNINLLRTTIERLHEAEVPVSLFIEPDIAQIDAASEIDSDFIEIHTGNYANALTEDDMFEELERIRLSAKHAKKLGLGVNAGHGLNYNNMKHFIAIEDIDEVSIGQSVVARSVFVGLEKAVREMIDLIRLPK</sequence>
<dbReference type="NCBIfam" id="TIGR00559">
    <property type="entry name" value="pdxJ"/>
    <property type="match status" value="1"/>
</dbReference>
<name>A0A0W8FWB4_9ZZZZ</name>
<dbReference type="EMBL" id="LNQE01000755">
    <property type="protein sequence ID" value="KUG25165.1"/>
    <property type="molecule type" value="Genomic_DNA"/>
</dbReference>
<keyword evidence="3" id="KW-0664">Pyridoxine biosynthesis</keyword>
<evidence type="ECO:0000313" key="4">
    <source>
        <dbReference type="EMBL" id="KUG25165.1"/>
    </source>
</evidence>
<proteinExistence type="inferred from homology"/>
<dbReference type="AlphaFoldDB" id="A0A0W8FWB4"/>
<dbReference type="InterPro" id="IPR004569">
    <property type="entry name" value="PyrdxlP_synth_PdxJ"/>
</dbReference>
<protein>
    <submittedName>
        <fullName evidence="4">Pyridoxine 5'-phosphate synthase</fullName>
        <ecNumber evidence="4">2.6.99.2</ecNumber>
    </submittedName>
</protein>
<dbReference type="EC" id="2.6.99.2" evidence="4"/>
<evidence type="ECO:0000256" key="1">
    <source>
        <dbReference type="ARBA" id="ARBA00022490"/>
    </source>
</evidence>
<reference evidence="4" key="1">
    <citation type="journal article" date="2015" name="Proc. Natl. Acad. Sci. U.S.A.">
        <title>Networks of energetic and metabolic interactions define dynamics in microbial communities.</title>
        <authorList>
            <person name="Embree M."/>
            <person name="Liu J.K."/>
            <person name="Al-Bassam M.M."/>
            <person name="Zengler K."/>
        </authorList>
    </citation>
    <scope>NUCLEOTIDE SEQUENCE</scope>
</reference>
<dbReference type="InterPro" id="IPR036130">
    <property type="entry name" value="Pyridoxine-5'_phos_synth"/>
</dbReference>
<dbReference type="GO" id="GO:0005829">
    <property type="term" value="C:cytosol"/>
    <property type="evidence" value="ECO:0007669"/>
    <property type="project" value="TreeGrafter"/>
</dbReference>
<dbReference type="Pfam" id="PF03740">
    <property type="entry name" value="PdxJ"/>
    <property type="match status" value="1"/>
</dbReference>
<dbReference type="GO" id="GO:0008615">
    <property type="term" value="P:pyridoxine biosynthetic process"/>
    <property type="evidence" value="ECO:0007669"/>
    <property type="project" value="UniProtKB-KW"/>
</dbReference>
<keyword evidence="1" id="KW-0963">Cytoplasm</keyword>
<comment type="caution">
    <text evidence="4">The sequence shown here is derived from an EMBL/GenBank/DDBJ whole genome shotgun (WGS) entry which is preliminary data.</text>
</comment>
<dbReference type="Gene3D" id="3.20.20.70">
    <property type="entry name" value="Aldolase class I"/>
    <property type="match status" value="1"/>
</dbReference>
<dbReference type="HAMAP" id="MF_00279">
    <property type="entry name" value="PdxJ"/>
    <property type="match status" value="1"/>
</dbReference>
<dbReference type="PANTHER" id="PTHR30456">
    <property type="entry name" value="PYRIDOXINE 5'-PHOSPHATE SYNTHASE"/>
    <property type="match status" value="1"/>
</dbReference>
<organism evidence="4">
    <name type="scientific">hydrocarbon metagenome</name>
    <dbReference type="NCBI Taxonomy" id="938273"/>
    <lineage>
        <taxon>unclassified sequences</taxon>
        <taxon>metagenomes</taxon>
        <taxon>ecological metagenomes</taxon>
    </lineage>
</organism>
<dbReference type="InterPro" id="IPR013785">
    <property type="entry name" value="Aldolase_TIM"/>
</dbReference>
<keyword evidence="2 4" id="KW-0808">Transferase</keyword>